<evidence type="ECO:0000313" key="4">
    <source>
        <dbReference type="Proteomes" id="UP000886998"/>
    </source>
</evidence>
<dbReference type="Proteomes" id="UP000886998">
    <property type="component" value="Unassembled WGS sequence"/>
</dbReference>
<feature type="region of interest" description="Disordered" evidence="1">
    <location>
        <begin position="276"/>
        <end position="303"/>
    </location>
</feature>
<feature type="region of interest" description="Disordered" evidence="1">
    <location>
        <begin position="1"/>
        <end position="21"/>
    </location>
</feature>
<evidence type="ECO:0000256" key="1">
    <source>
        <dbReference type="SAM" id="MobiDB-lite"/>
    </source>
</evidence>
<sequence length="320" mass="36177">MDAISRRYRKPKGRPSKRRSLCASKVQKRWGKNHMQSDFDSTVCAKNSDILLAENSIMHTENSISDEGSDAGENEQYLNASARKFQMFSSSSTSTFCPSEKSTYVLMNNDMWSSLLCNIKCDECDMCSLDVECNGAYGFSSKIELKCKSCKKIFNSVFCSPRDDDSKCFEANKKLVEAFLKIGKGHAALELFSMAIDIHAMDKKTFSKCLLKLYEGKCSFKEDILEISRKVVRKHHEDLLGIANGGYNFGCFNSLAIEHNELSAVSVDISHRRDKRRLAQSEKNNSSDWKKKRISNKLAKSSKITRNIKKEGETYGSGKF</sequence>
<proteinExistence type="predicted"/>
<gene>
    <name evidence="3" type="primary">AVEN_249099_1</name>
    <name evidence="3" type="ORF">TNIN_116531</name>
</gene>
<dbReference type="EMBL" id="BMAV01027863">
    <property type="protein sequence ID" value="GFS62881.1"/>
    <property type="molecule type" value="Genomic_DNA"/>
</dbReference>
<evidence type="ECO:0000313" key="3">
    <source>
        <dbReference type="EMBL" id="GFS62881.1"/>
    </source>
</evidence>
<comment type="caution">
    <text evidence="3">The sequence shown here is derived from an EMBL/GenBank/DDBJ whole genome shotgun (WGS) entry which is preliminary data.</text>
</comment>
<reference evidence="3" key="1">
    <citation type="submission" date="2020-08" db="EMBL/GenBank/DDBJ databases">
        <title>Multicomponent nature underlies the extraordinary mechanical properties of spider dragline silk.</title>
        <authorList>
            <person name="Kono N."/>
            <person name="Nakamura H."/>
            <person name="Mori M."/>
            <person name="Yoshida Y."/>
            <person name="Ohtoshi R."/>
            <person name="Malay A.D."/>
            <person name="Moran D.A.P."/>
            <person name="Tomita M."/>
            <person name="Numata K."/>
            <person name="Arakawa K."/>
        </authorList>
    </citation>
    <scope>NUCLEOTIDE SEQUENCE</scope>
</reference>
<organism evidence="3 4">
    <name type="scientific">Trichonephila inaurata madagascariensis</name>
    <dbReference type="NCBI Taxonomy" id="2747483"/>
    <lineage>
        <taxon>Eukaryota</taxon>
        <taxon>Metazoa</taxon>
        <taxon>Ecdysozoa</taxon>
        <taxon>Arthropoda</taxon>
        <taxon>Chelicerata</taxon>
        <taxon>Arachnida</taxon>
        <taxon>Araneae</taxon>
        <taxon>Araneomorphae</taxon>
        <taxon>Entelegynae</taxon>
        <taxon>Araneoidea</taxon>
        <taxon>Nephilidae</taxon>
        <taxon>Trichonephila</taxon>
        <taxon>Trichonephila inaurata</taxon>
    </lineage>
</organism>
<accession>A0A8X6MJ36</accession>
<dbReference type="AlphaFoldDB" id="A0A8X6MJ36"/>
<name>A0A8X6MJ36_9ARAC</name>
<dbReference type="Pfam" id="PF20700">
    <property type="entry name" value="Mutator"/>
    <property type="match status" value="1"/>
</dbReference>
<keyword evidence="4" id="KW-1185">Reference proteome</keyword>
<dbReference type="InterPro" id="IPR049012">
    <property type="entry name" value="Mutator_transp_dom"/>
</dbReference>
<dbReference type="OrthoDB" id="5986605at2759"/>
<protein>
    <recommendedName>
        <fullName evidence="2">Mutator-like transposase domain-containing protein</fullName>
    </recommendedName>
</protein>
<evidence type="ECO:0000259" key="2">
    <source>
        <dbReference type="Pfam" id="PF20700"/>
    </source>
</evidence>
<feature type="domain" description="Mutator-like transposase" evidence="2">
    <location>
        <begin position="110"/>
        <end position="209"/>
    </location>
</feature>